<dbReference type="Pfam" id="PF10722">
    <property type="entry name" value="YbjN"/>
    <property type="match status" value="1"/>
</dbReference>
<protein>
    <submittedName>
        <fullName evidence="1">Uncharacterized protein</fullName>
    </submittedName>
</protein>
<accession>A0A3B0TZT0</accession>
<dbReference type="InterPro" id="IPR019660">
    <property type="entry name" value="Put_sensory_transdc_reg_YbjN"/>
</dbReference>
<name>A0A3B0TZT0_9ZZZZ</name>
<evidence type="ECO:0000313" key="1">
    <source>
        <dbReference type="EMBL" id="VAW12616.1"/>
    </source>
</evidence>
<reference evidence="1" key="1">
    <citation type="submission" date="2018-06" db="EMBL/GenBank/DDBJ databases">
        <authorList>
            <person name="Zhirakovskaya E."/>
        </authorList>
    </citation>
    <scope>NUCLEOTIDE SEQUENCE</scope>
</reference>
<dbReference type="AlphaFoldDB" id="A0A3B0TZT0"/>
<sequence>MTLAEYSEPRGGHPLDTVEHLAALQDWPFDRSSVDEINLNISGKWADYHVSFTWRDELEGLHLACTFDMKVPEQRRGEVARLVARLNEHLWLGHFDLWPDEGMLLFRYGLLLAGGARLTDGQCDAMLKLALETSERYYPSFQYVVWAGKTAEAAMEAALFETVGEA</sequence>
<organism evidence="1">
    <name type="scientific">hydrothermal vent metagenome</name>
    <dbReference type="NCBI Taxonomy" id="652676"/>
    <lineage>
        <taxon>unclassified sequences</taxon>
        <taxon>metagenomes</taxon>
        <taxon>ecological metagenomes</taxon>
    </lineage>
</organism>
<dbReference type="CDD" id="cd17033">
    <property type="entry name" value="DR1245-like"/>
    <property type="match status" value="1"/>
</dbReference>
<proteinExistence type="predicted"/>
<dbReference type="EMBL" id="UOEM01000049">
    <property type="protein sequence ID" value="VAW12616.1"/>
    <property type="molecule type" value="Genomic_DNA"/>
</dbReference>
<gene>
    <name evidence="1" type="ORF">MNBD_ALPHA09-1876</name>
</gene>